<keyword evidence="3" id="KW-0862">Zinc</keyword>
<feature type="region of interest" description="Disordered" evidence="7">
    <location>
        <begin position="180"/>
        <end position="232"/>
    </location>
</feature>
<dbReference type="PROSITE" id="PS51083">
    <property type="entry name" value="ZF_HIT"/>
    <property type="match status" value="1"/>
</dbReference>
<comment type="similarity">
    <text evidence="5">Belongs to the BCD1 family.</text>
</comment>
<evidence type="ECO:0000313" key="9">
    <source>
        <dbReference type="EMBL" id="KAL1303820.1"/>
    </source>
</evidence>
<dbReference type="InterPro" id="IPR051639">
    <property type="entry name" value="BCD1"/>
</dbReference>
<comment type="caution">
    <text evidence="9">The sequence shown here is derived from an EMBL/GenBank/DDBJ whole genome shotgun (WGS) entry which is preliminary data.</text>
</comment>
<dbReference type="InterPro" id="IPR007529">
    <property type="entry name" value="Znf_HIT"/>
</dbReference>
<evidence type="ECO:0000256" key="1">
    <source>
        <dbReference type="ARBA" id="ARBA00022723"/>
    </source>
</evidence>
<gene>
    <name evidence="9" type="ORF">AAFC00_000280</name>
</gene>
<sequence>MADRDAPLTSLCSICYTNPPKYVCPRDHVKTCSLPCYKRHQQRASCNGKRDPTAYVRKEKLTTASGIDHDYNFLSGVESVFDKADRDREERGIDQSDQNHRRRWHFDGPLQKYLRHNQIQIDHAPLGLSRQKANQTRYIQKSKRIVWTVEWIDADGAKRLSEVHEAATIGEAYTAMLADKERGSKKRKRAGSVEASPSKTPRQGPVAAAEEMAKEDNPRTSTSAPDTLTGDDTVIDEAAGVRTLVESEEPQEAEEDKRSLILSRIESEASRQATLRAAKSPTGPPFFYLLRPHTSATSRVLIPLLPDQTLTASLELRTVLEYPTVYVLDQGQEELSERYMTEAAYTQKLQEDDKEVEELLKAVPDATAAGRIGTYGGKTVTTAEGSSSGATNDLDPSKILEMLRRDVPT</sequence>
<dbReference type="Gene3D" id="3.30.60.190">
    <property type="match status" value="1"/>
</dbReference>
<dbReference type="GeneID" id="95973983"/>
<dbReference type="EMBL" id="JBFMKM010000009">
    <property type="protein sequence ID" value="KAL1303820.1"/>
    <property type="molecule type" value="Genomic_DNA"/>
</dbReference>
<evidence type="ECO:0000256" key="3">
    <source>
        <dbReference type="ARBA" id="ARBA00022833"/>
    </source>
</evidence>
<evidence type="ECO:0000256" key="7">
    <source>
        <dbReference type="SAM" id="MobiDB-lite"/>
    </source>
</evidence>
<dbReference type="Pfam" id="PF04438">
    <property type="entry name" value="zf-HIT"/>
    <property type="match status" value="1"/>
</dbReference>
<feature type="domain" description="HIT-type" evidence="8">
    <location>
        <begin position="12"/>
        <end position="46"/>
    </location>
</feature>
<reference evidence="9 10" key="1">
    <citation type="submission" date="2024-07" db="EMBL/GenBank/DDBJ databases">
        <title>Draft sequence of the Neodothiora populina.</title>
        <authorList>
            <person name="Drown D.D."/>
            <person name="Schuette U.S."/>
            <person name="Buechlein A.B."/>
            <person name="Rusch D.R."/>
            <person name="Winton L.W."/>
            <person name="Adams G.A."/>
        </authorList>
    </citation>
    <scope>NUCLEOTIDE SEQUENCE [LARGE SCALE GENOMIC DNA]</scope>
    <source>
        <strain evidence="9 10">CPC 39397</strain>
    </source>
</reference>
<dbReference type="SUPFAM" id="SSF144232">
    <property type="entry name" value="HIT/MYND zinc finger-like"/>
    <property type="match status" value="1"/>
</dbReference>
<evidence type="ECO:0000256" key="5">
    <source>
        <dbReference type="ARBA" id="ARBA00049654"/>
    </source>
</evidence>
<evidence type="ECO:0000259" key="8">
    <source>
        <dbReference type="PROSITE" id="PS51083"/>
    </source>
</evidence>
<evidence type="ECO:0000256" key="6">
    <source>
        <dbReference type="PROSITE-ProRule" id="PRU00453"/>
    </source>
</evidence>
<dbReference type="Proteomes" id="UP001562354">
    <property type="component" value="Unassembled WGS sequence"/>
</dbReference>
<dbReference type="CDD" id="cd23023">
    <property type="entry name" value="zf-HIT_BCD1"/>
    <property type="match status" value="1"/>
</dbReference>
<keyword evidence="10" id="KW-1185">Reference proteome</keyword>
<dbReference type="PANTHER" id="PTHR13483">
    <property type="entry name" value="BOX C_D SNORNA PROTEIN 1-RELATED"/>
    <property type="match status" value="1"/>
</dbReference>
<proteinExistence type="inferred from homology"/>
<name>A0ABR3PDN1_9PEZI</name>
<dbReference type="RefSeq" id="XP_069200095.1">
    <property type="nucleotide sequence ID" value="XM_069342262.1"/>
</dbReference>
<keyword evidence="1" id="KW-0479">Metal-binding</keyword>
<protein>
    <recommendedName>
        <fullName evidence="8">HIT-type domain-containing protein</fullName>
    </recommendedName>
</protein>
<keyword evidence="2 6" id="KW-0863">Zinc-finger</keyword>
<comment type="function">
    <text evidence="4">Required for box C/D snoRNAs accumulation involved in snoRNA processing, snoRNA transport to the nucleolus and ribosome biogenesis.</text>
</comment>
<dbReference type="InterPro" id="IPR057721">
    <property type="entry name" value="BCD1_alpha/beta"/>
</dbReference>
<accession>A0ABR3PDN1</accession>
<evidence type="ECO:0000313" key="10">
    <source>
        <dbReference type="Proteomes" id="UP001562354"/>
    </source>
</evidence>
<dbReference type="Pfam" id="PF25790">
    <property type="entry name" value="BCD1"/>
    <property type="match status" value="1"/>
</dbReference>
<dbReference type="PANTHER" id="PTHR13483:SF11">
    <property type="entry name" value="ZINC FINGER HIT DOMAIN-CONTAINING PROTEIN 3"/>
    <property type="match status" value="1"/>
</dbReference>
<organism evidence="9 10">
    <name type="scientific">Neodothiora populina</name>
    <dbReference type="NCBI Taxonomy" id="2781224"/>
    <lineage>
        <taxon>Eukaryota</taxon>
        <taxon>Fungi</taxon>
        <taxon>Dikarya</taxon>
        <taxon>Ascomycota</taxon>
        <taxon>Pezizomycotina</taxon>
        <taxon>Dothideomycetes</taxon>
        <taxon>Dothideomycetidae</taxon>
        <taxon>Dothideales</taxon>
        <taxon>Dothioraceae</taxon>
        <taxon>Neodothiora</taxon>
    </lineage>
</organism>
<evidence type="ECO:0000256" key="2">
    <source>
        <dbReference type="ARBA" id="ARBA00022771"/>
    </source>
</evidence>
<evidence type="ECO:0000256" key="4">
    <source>
        <dbReference type="ARBA" id="ARBA00049598"/>
    </source>
</evidence>